<dbReference type="PANTHER" id="PTHR40465">
    <property type="entry name" value="CHROMOSOME 1, WHOLE GENOME SHOTGUN SEQUENCE"/>
    <property type="match status" value="1"/>
</dbReference>
<dbReference type="AlphaFoldDB" id="A0A166M9Q3"/>
<accession>A0A166M9Q3</accession>
<feature type="transmembrane region" description="Helical" evidence="1">
    <location>
        <begin position="12"/>
        <end position="33"/>
    </location>
</feature>
<sequence length="340" mass="37744">MAEQSVSFGPFYIGGMISMMAYGITTLQTFFYFNHYYSDPRKMKLLVACISLLDTIQTALVCHANYFYLVEGITTPAFRIEGIWSFYVSTGVNAVIAFVVQLFLLYRVHRLLRRSWRWRITFIIITLIVVHLGVALYNTVEYFGGNLLYTKDAAVAAWINTGLNVTVDVVLSFTLYRCLCNLRSEDARANAIIRKICFFMANRFLLTVLVVLVEVILFASTPTTYNWAALEFVSGKVQSNALLAILNGRRAIKGQGTYDDVDDADTSTATDLTTAAGPKTLPPRDRTPASCVSSLRHIGSISDSSVYDIRGTFALHSADFASDEESGSAELAVSSRQSHT</sequence>
<feature type="transmembrane region" description="Helical" evidence="1">
    <location>
        <begin position="157"/>
        <end position="176"/>
    </location>
</feature>
<dbReference type="InterPro" id="IPR045339">
    <property type="entry name" value="DUF6534"/>
</dbReference>
<keyword evidence="4" id="KW-1185">Reference proteome</keyword>
<protein>
    <recommendedName>
        <fullName evidence="2">DUF6534 domain-containing protein</fullName>
    </recommendedName>
</protein>
<evidence type="ECO:0000313" key="4">
    <source>
        <dbReference type="Proteomes" id="UP000076532"/>
    </source>
</evidence>
<evidence type="ECO:0000256" key="1">
    <source>
        <dbReference type="SAM" id="Phobius"/>
    </source>
</evidence>
<feature type="transmembrane region" description="Helical" evidence="1">
    <location>
        <begin position="45"/>
        <end position="66"/>
    </location>
</feature>
<gene>
    <name evidence="3" type="ORF">FIBSPDRAFT_1042631</name>
</gene>
<feature type="domain" description="DUF6534" evidence="2">
    <location>
        <begin position="165"/>
        <end position="250"/>
    </location>
</feature>
<organism evidence="3 4">
    <name type="scientific">Athelia psychrophila</name>
    <dbReference type="NCBI Taxonomy" id="1759441"/>
    <lineage>
        <taxon>Eukaryota</taxon>
        <taxon>Fungi</taxon>
        <taxon>Dikarya</taxon>
        <taxon>Basidiomycota</taxon>
        <taxon>Agaricomycotina</taxon>
        <taxon>Agaricomycetes</taxon>
        <taxon>Agaricomycetidae</taxon>
        <taxon>Atheliales</taxon>
        <taxon>Atheliaceae</taxon>
        <taxon>Athelia</taxon>
    </lineage>
</organism>
<dbReference type="Proteomes" id="UP000076532">
    <property type="component" value="Unassembled WGS sequence"/>
</dbReference>
<dbReference type="Pfam" id="PF20152">
    <property type="entry name" value="DUF6534"/>
    <property type="match status" value="1"/>
</dbReference>
<reference evidence="3 4" key="1">
    <citation type="journal article" date="2016" name="Mol. Biol. Evol.">
        <title>Comparative Genomics of Early-Diverging Mushroom-Forming Fungi Provides Insights into the Origins of Lignocellulose Decay Capabilities.</title>
        <authorList>
            <person name="Nagy L.G."/>
            <person name="Riley R."/>
            <person name="Tritt A."/>
            <person name="Adam C."/>
            <person name="Daum C."/>
            <person name="Floudas D."/>
            <person name="Sun H."/>
            <person name="Yadav J.S."/>
            <person name="Pangilinan J."/>
            <person name="Larsson K.H."/>
            <person name="Matsuura K."/>
            <person name="Barry K."/>
            <person name="Labutti K."/>
            <person name="Kuo R."/>
            <person name="Ohm R.A."/>
            <person name="Bhattacharya S.S."/>
            <person name="Shirouzu T."/>
            <person name="Yoshinaga Y."/>
            <person name="Martin F.M."/>
            <person name="Grigoriev I.V."/>
            <person name="Hibbett D.S."/>
        </authorList>
    </citation>
    <scope>NUCLEOTIDE SEQUENCE [LARGE SCALE GENOMIC DNA]</scope>
    <source>
        <strain evidence="3 4">CBS 109695</strain>
    </source>
</reference>
<feature type="transmembrane region" description="Helical" evidence="1">
    <location>
        <begin position="118"/>
        <end position="137"/>
    </location>
</feature>
<dbReference type="STRING" id="436010.A0A166M9Q3"/>
<proteinExistence type="predicted"/>
<keyword evidence="1" id="KW-0472">Membrane</keyword>
<keyword evidence="1" id="KW-1133">Transmembrane helix</keyword>
<name>A0A166M9Q3_9AGAM</name>
<feature type="transmembrane region" description="Helical" evidence="1">
    <location>
        <begin position="86"/>
        <end position="106"/>
    </location>
</feature>
<evidence type="ECO:0000313" key="3">
    <source>
        <dbReference type="EMBL" id="KZP23777.1"/>
    </source>
</evidence>
<dbReference type="PANTHER" id="PTHR40465:SF1">
    <property type="entry name" value="DUF6534 DOMAIN-CONTAINING PROTEIN"/>
    <property type="match status" value="1"/>
</dbReference>
<dbReference type="EMBL" id="KV417530">
    <property type="protein sequence ID" value="KZP23777.1"/>
    <property type="molecule type" value="Genomic_DNA"/>
</dbReference>
<keyword evidence="1" id="KW-0812">Transmembrane</keyword>
<dbReference type="OrthoDB" id="3012488at2759"/>
<evidence type="ECO:0000259" key="2">
    <source>
        <dbReference type="Pfam" id="PF20152"/>
    </source>
</evidence>
<feature type="transmembrane region" description="Helical" evidence="1">
    <location>
        <begin position="196"/>
        <end position="219"/>
    </location>
</feature>